<dbReference type="InterPro" id="IPR000504">
    <property type="entry name" value="RRM_dom"/>
</dbReference>
<reference evidence="5 6" key="2">
    <citation type="submission" date="2018-11" db="EMBL/GenBank/DDBJ databases">
        <authorList>
            <consortium name="Pathogen Informatics"/>
        </authorList>
    </citation>
    <scope>NUCLEOTIDE SEQUENCE [LARGE SCALE GENOMIC DNA]</scope>
</reference>
<organism evidence="7">
    <name type="scientific">Hydatigena taeniaeformis</name>
    <name type="common">Feline tapeworm</name>
    <name type="synonym">Taenia taeniaeformis</name>
    <dbReference type="NCBI Taxonomy" id="6205"/>
    <lineage>
        <taxon>Eukaryota</taxon>
        <taxon>Metazoa</taxon>
        <taxon>Spiralia</taxon>
        <taxon>Lophotrochozoa</taxon>
        <taxon>Platyhelminthes</taxon>
        <taxon>Cestoda</taxon>
        <taxon>Eucestoda</taxon>
        <taxon>Cyclophyllidea</taxon>
        <taxon>Taeniidae</taxon>
        <taxon>Hydatigera</taxon>
    </lineage>
</organism>
<proteinExistence type="predicted"/>
<gene>
    <name evidence="5" type="ORF">TTAC_LOCUS427</name>
</gene>
<dbReference type="AlphaFoldDB" id="A0A0R3WIJ7"/>
<evidence type="ECO:0000313" key="7">
    <source>
        <dbReference type="WBParaSite" id="TTAC_0000042601-mRNA-1"/>
    </source>
</evidence>
<accession>A0A0R3WIJ7</accession>
<reference evidence="7" key="1">
    <citation type="submission" date="2017-02" db="UniProtKB">
        <authorList>
            <consortium name="WormBaseParasite"/>
        </authorList>
    </citation>
    <scope>IDENTIFICATION</scope>
</reference>
<dbReference type="WBParaSite" id="TTAC_0000042601-mRNA-1">
    <property type="protein sequence ID" value="TTAC_0000042601-mRNA-1"/>
    <property type="gene ID" value="TTAC_0000042601"/>
</dbReference>
<dbReference type="Gene3D" id="3.30.70.330">
    <property type="match status" value="2"/>
</dbReference>
<keyword evidence="1 2" id="KW-0694">RNA-binding</keyword>
<protein>
    <submittedName>
        <fullName evidence="7">RRM domain-containing protein</fullName>
    </submittedName>
</protein>
<dbReference type="InterPro" id="IPR050502">
    <property type="entry name" value="Euk_RNA-bind_prot"/>
</dbReference>
<keyword evidence="6" id="KW-1185">Reference proteome</keyword>
<dbReference type="PANTHER" id="PTHR48025:SF1">
    <property type="entry name" value="RRM DOMAIN-CONTAINING PROTEIN"/>
    <property type="match status" value="1"/>
</dbReference>
<sequence length="319" mass="36160">MRRLVYAIPGSNASFLFLFSTTWKPSKPPESNPKKKMIREAKSALKNLCPTSVAVRIPSGRNRRYAFIEFKTPAEAETAAKEVTGRVMNGKSIRAIVCSQKPTRTEADWQSPMERGLDAFDLTTLYVSCLPRSTERTILAQIFRTAHKIKYETLPDGTSKGFCVLKYQTRELAQKAFMERHDTLLKGTPIYVNFLIKSKAKLDGDEVMKREGVLHRELKRKAPEEDEVVVMPAKKRCCGNMDPEQVGVVDDSTVQARKIATKNKAEKGVHVTLPSKLNNRDPSFSIKYSMGPKSKKPKLQPYQLSKKSDNRIKKLRRPK</sequence>
<dbReference type="InterPro" id="IPR035979">
    <property type="entry name" value="RBD_domain_sf"/>
</dbReference>
<dbReference type="SMART" id="SM00360">
    <property type="entry name" value="RRM"/>
    <property type="match status" value="2"/>
</dbReference>
<dbReference type="Pfam" id="PF00076">
    <property type="entry name" value="RRM_1"/>
    <property type="match status" value="2"/>
</dbReference>
<dbReference type="PANTHER" id="PTHR48025">
    <property type="entry name" value="OS02G0815200 PROTEIN"/>
    <property type="match status" value="1"/>
</dbReference>
<dbReference type="STRING" id="6205.A0A0R3WIJ7"/>
<dbReference type="EMBL" id="UYWX01000035">
    <property type="protein sequence ID" value="VDM16433.1"/>
    <property type="molecule type" value="Genomic_DNA"/>
</dbReference>
<dbReference type="CDD" id="cd00590">
    <property type="entry name" value="RRM_SF"/>
    <property type="match status" value="1"/>
</dbReference>
<dbReference type="InterPro" id="IPR012677">
    <property type="entry name" value="Nucleotide-bd_a/b_plait_sf"/>
</dbReference>
<name>A0A0R3WIJ7_HYDTA</name>
<dbReference type="GO" id="GO:0003729">
    <property type="term" value="F:mRNA binding"/>
    <property type="evidence" value="ECO:0007669"/>
    <property type="project" value="TreeGrafter"/>
</dbReference>
<evidence type="ECO:0000313" key="5">
    <source>
        <dbReference type="EMBL" id="VDM16433.1"/>
    </source>
</evidence>
<dbReference type="SUPFAM" id="SSF54928">
    <property type="entry name" value="RNA-binding domain, RBD"/>
    <property type="match status" value="1"/>
</dbReference>
<dbReference type="Proteomes" id="UP000274429">
    <property type="component" value="Unassembled WGS sequence"/>
</dbReference>
<evidence type="ECO:0000313" key="6">
    <source>
        <dbReference type="Proteomes" id="UP000274429"/>
    </source>
</evidence>
<feature type="region of interest" description="Disordered" evidence="3">
    <location>
        <begin position="274"/>
        <end position="319"/>
    </location>
</feature>
<dbReference type="PROSITE" id="PS50102">
    <property type="entry name" value="RRM"/>
    <property type="match status" value="1"/>
</dbReference>
<evidence type="ECO:0000256" key="3">
    <source>
        <dbReference type="SAM" id="MobiDB-lite"/>
    </source>
</evidence>
<evidence type="ECO:0000256" key="1">
    <source>
        <dbReference type="ARBA" id="ARBA00022884"/>
    </source>
</evidence>
<dbReference type="OrthoDB" id="167718at2759"/>
<feature type="domain" description="RRM" evidence="4">
    <location>
        <begin position="123"/>
        <end position="197"/>
    </location>
</feature>
<evidence type="ECO:0000256" key="2">
    <source>
        <dbReference type="PROSITE-ProRule" id="PRU00176"/>
    </source>
</evidence>
<evidence type="ECO:0000259" key="4">
    <source>
        <dbReference type="PROSITE" id="PS50102"/>
    </source>
</evidence>